<dbReference type="EMBL" id="NPMS01000003">
    <property type="protein sequence ID" value="OZU89038.1"/>
    <property type="molecule type" value="Genomic_DNA"/>
</dbReference>
<dbReference type="Pfam" id="PF01551">
    <property type="entry name" value="Peptidase_M23"/>
    <property type="match status" value="1"/>
</dbReference>
<dbReference type="InterPro" id="IPR050570">
    <property type="entry name" value="Cell_wall_metabolism_enzyme"/>
</dbReference>
<dbReference type="PANTHER" id="PTHR21666:SF270">
    <property type="entry name" value="MUREIN HYDROLASE ACTIVATOR ENVC"/>
    <property type="match status" value="1"/>
</dbReference>
<dbReference type="InterPro" id="IPR016047">
    <property type="entry name" value="M23ase_b-sheet_dom"/>
</dbReference>
<dbReference type="InterPro" id="IPR011055">
    <property type="entry name" value="Dup_hybrid_motif"/>
</dbReference>
<dbReference type="Proteomes" id="UP000216498">
    <property type="component" value="Unassembled WGS sequence"/>
</dbReference>
<keyword evidence="4" id="KW-1185">Reference proteome</keyword>
<dbReference type="SUPFAM" id="SSF51261">
    <property type="entry name" value="Duplicated hybrid motif"/>
    <property type="match status" value="1"/>
</dbReference>
<dbReference type="AlphaFoldDB" id="A0A265NAI8"/>
<accession>A0A265NAI8</accession>
<dbReference type="OrthoDB" id="9805070at2"/>
<dbReference type="RefSeq" id="WP_094885396.1">
    <property type="nucleotide sequence ID" value="NZ_NPMS01000003.1"/>
</dbReference>
<evidence type="ECO:0000313" key="3">
    <source>
        <dbReference type="EMBL" id="OZU89038.1"/>
    </source>
</evidence>
<comment type="caution">
    <text evidence="3">The sequence shown here is derived from an EMBL/GenBank/DDBJ whole genome shotgun (WGS) entry which is preliminary data.</text>
</comment>
<protein>
    <recommendedName>
        <fullName evidence="2">M23ase beta-sheet core domain-containing protein</fullName>
    </recommendedName>
</protein>
<dbReference type="GO" id="GO:0004222">
    <property type="term" value="F:metalloendopeptidase activity"/>
    <property type="evidence" value="ECO:0007669"/>
    <property type="project" value="TreeGrafter"/>
</dbReference>
<evidence type="ECO:0000256" key="1">
    <source>
        <dbReference type="SAM" id="Phobius"/>
    </source>
</evidence>
<evidence type="ECO:0000313" key="4">
    <source>
        <dbReference type="Proteomes" id="UP000216498"/>
    </source>
</evidence>
<dbReference type="PANTHER" id="PTHR21666">
    <property type="entry name" value="PEPTIDASE-RELATED"/>
    <property type="match status" value="1"/>
</dbReference>
<name>A0A265NAI8_9BACI</name>
<proteinExistence type="predicted"/>
<keyword evidence="1" id="KW-1133">Transmembrane helix</keyword>
<sequence length="349" mass="37655">MKKYFLLGIPVILLIIIAIVMMILFFAIGYLFFDFGLDEFDEEEPDWGIGRCSVTGEIDIDSWTETLEIDGGYLMQSGDKFIEVAENAGIDPVLMLSISIHETARGTSDALIFRNNPGGLMNPDGSGLMTFSTLDEGIESMGHTLHNRIIVDGLITIEDLGSVYAPLGAENDPDGLNQYWVPNVLNFVEKLGGLTMNCENTNEVEIKGETAWVVPFTKVVSSVFGQRWGRLHAGIDIAAPGIYGQPAVAFRSGTVIVSELNGTIGGGLENGSGYGYMVVIDHGDGTKTRYAHLAQKGIPVGSEVKAGERIGVIGSTGHSSGPHLHFEILINDVAVDPLTYLENFNLSLP</sequence>
<feature type="transmembrane region" description="Helical" evidence="1">
    <location>
        <begin position="7"/>
        <end position="33"/>
    </location>
</feature>
<dbReference type="Gene3D" id="2.70.70.10">
    <property type="entry name" value="Glucose Permease (Domain IIA)"/>
    <property type="match status" value="1"/>
</dbReference>
<organism evidence="3 4">
    <name type="scientific">Virgibacillus indicus</name>
    <dbReference type="NCBI Taxonomy" id="2024554"/>
    <lineage>
        <taxon>Bacteria</taxon>
        <taxon>Bacillati</taxon>
        <taxon>Bacillota</taxon>
        <taxon>Bacilli</taxon>
        <taxon>Bacillales</taxon>
        <taxon>Bacillaceae</taxon>
        <taxon>Virgibacillus</taxon>
    </lineage>
</organism>
<reference evidence="3 4" key="1">
    <citation type="submission" date="2017-08" db="EMBL/GenBank/DDBJ databases">
        <title>Virgibacillus indicus sp. nov. and Virgibacillus profoundi sp. nov, two moderately halophilic bacteria isolated from marine sediment by using the Microfluidic Streak Plate.</title>
        <authorList>
            <person name="Xu B."/>
            <person name="Hu B."/>
            <person name="Wang J."/>
            <person name="Zhu Y."/>
            <person name="Huang L."/>
            <person name="Du W."/>
            <person name="Huang Y."/>
        </authorList>
    </citation>
    <scope>NUCLEOTIDE SEQUENCE [LARGE SCALE GENOMIC DNA]</scope>
    <source>
        <strain evidence="3 4">IO3-P2-C2</strain>
    </source>
</reference>
<keyword evidence="1" id="KW-0812">Transmembrane</keyword>
<gene>
    <name evidence="3" type="ORF">CIL03_08450</name>
</gene>
<keyword evidence="1" id="KW-0472">Membrane</keyword>
<feature type="domain" description="M23ase beta-sheet core" evidence="2">
    <location>
        <begin position="231"/>
        <end position="337"/>
    </location>
</feature>
<dbReference type="CDD" id="cd12797">
    <property type="entry name" value="M23_peptidase"/>
    <property type="match status" value="1"/>
</dbReference>
<evidence type="ECO:0000259" key="2">
    <source>
        <dbReference type="Pfam" id="PF01551"/>
    </source>
</evidence>